<keyword evidence="6 9" id="KW-1133">Transmembrane helix</keyword>
<dbReference type="PROSITE" id="PS00755">
    <property type="entry name" value="SECY_1"/>
    <property type="match status" value="1"/>
</dbReference>
<dbReference type="InterPro" id="IPR002208">
    <property type="entry name" value="SecY/SEC61-alpha"/>
</dbReference>
<feature type="transmembrane region" description="Helical" evidence="9">
    <location>
        <begin position="356"/>
        <end position="380"/>
    </location>
</feature>
<keyword evidence="4 9" id="KW-0812">Transmembrane</keyword>
<proteinExistence type="inferred from homology"/>
<feature type="transmembrane region" description="Helical" evidence="9">
    <location>
        <begin position="67"/>
        <end position="88"/>
    </location>
</feature>
<dbReference type="NCBIfam" id="NF006341">
    <property type="entry name" value="PRK08568.1-5"/>
    <property type="match status" value="1"/>
</dbReference>
<comment type="subcellular location">
    <subcellularLocation>
        <location evidence="1">Membrane</location>
        <topology evidence="1">Multi-pass membrane protein</topology>
    </subcellularLocation>
</comment>
<evidence type="ECO:0000256" key="1">
    <source>
        <dbReference type="ARBA" id="ARBA00004141"/>
    </source>
</evidence>
<dbReference type="GO" id="GO:0015031">
    <property type="term" value="P:protein transport"/>
    <property type="evidence" value="ECO:0007669"/>
    <property type="project" value="UniProtKB-KW"/>
</dbReference>
<evidence type="ECO:0000256" key="5">
    <source>
        <dbReference type="ARBA" id="ARBA00022927"/>
    </source>
</evidence>
<dbReference type="PIRSF" id="PIRSF004557">
    <property type="entry name" value="SecY"/>
    <property type="match status" value="1"/>
</dbReference>
<evidence type="ECO:0008006" key="11">
    <source>
        <dbReference type="Google" id="ProtNLM"/>
    </source>
</evidence>
<feature type="transmembrane region" description="Helical" evidence="9">
    <location>
        <begin position="226"/>
        <end position="246"/>
    </location>
</feature>
<evidence type="ECO:0000256" key="6">
    <source>
        <dbReference type="ARBA" id="ARBA00022989"/>
    </source>
</evidence>
<dbReference type="InterPro" id="IPR023201">
    <property type="entry name" value="SecY_dom_sf"/>
</dbReference>
<dbReference type="Gene3D" id="1.10.3370.10">
    <property type="entry name" value="SecY subunit domain"/>
    <property type="match status" value="1"/>
</dbReference>
<evidence type="ECO:0000256" key="8">
    <source>
        <dbReference type="ARBA" id="ARBA00023136"/>
    </source>
</evidence>
<reference evidence="10" key="1">
    <citation type="journal article" date="2015" name="Nature">
        <title>Complex archaea that bridge the gap between prokaryotes and eukaryotes.</title>
        <authorList>
            <person name="Spang A."/>
            <person name="Saw J.H."/>
            <person name="Jorgensen S.L."/>
            <person name="Zaremba-Niedzwiedzka K."/>
            <person name="Martijn J."/>
            <person name="Lind A.E."/>
            <person name="van Eijk R."/>
            <person name="Schleper C."/>
            <person name="Guy L."/>
            <person name="Ettema T.J."/>
        </authorList>
    </citation>
    <scope>NUCLEOTIDE SEQUENCE</scope>
</reference>
<evidence type="ECO:0000256" key="7">
    <source>
        <dbReference type="ARBA" id="ARBA00023010"/>
    </source>
</evidence>
<name>A0A0F9INV7_9ZZZZ</name>
<dbReference type="AlphaFoldDB" id="A0A0F9INV7"/>
<dbReference type="SUPFAM" id="SSF103491">
    <property type="entry name" value="Preprotein translocase SecY subunit"/>
    <property type="match status" value="1"/>
</dbReference>
<dbReference type="PANTHER" id="PTHR10906">
    <property type="entry name" value="SECY/SEC61-ALPHA FAMILY MEMBER"/>
    <property type="match status" value="1"/>
</dbReference>
<dbReference type="Pfam" id="PF00344">
    <property type="entry name" value="SecY"/>
    <property type="match status" value="1"/>
</dbReference>
<sequence>MDLRKIFNYIPEVKSPEEKKVGFNVKLKWTLIVLVSFFVLANVPLFGLSNNALQRFEYLAIILGTEFGSIISLGVGPIVMASIILQLLTGSGILNIDTTTTEGKKFFQGVQKLMVFFFIVFEAIIYVVMQGLQAIPGFTYIVILQLILGGLAIFYMDSLVSKWGFGSGVSLFIGAGVSWRLITSTFQFIDQQGNNCFIGFTEAAVLCPGRILALIQSVINRYPIEFLSAFGAIISTVIIFFIVVWAQSLKVEVPLSFGRIRGYGVKWPLSFFYTSVIPVILTAALVANVQLFGGMLENAAAACSISSEACTGAAKVASYFGFLGHFSQGQAISGLAFWIGSTNILDLLIRGGFLPIYLLQGLTHMLFFMFFSTLFAVFWVKSSGMDAKAQAHKIAASGLQVAGFRQDERILESILDRYIMPLTIMGGLAIGFLASITDLLGALVSGTAILLVIMIMYQFYQNIFYKSTIKLAYSLIV</sequence>
<evidence type="ECO:0000313" key="10">
    <source>
        <dbReference type="EMBL" id="KKL95425.1"/>
    </source>
</evidence>
<comment type="similarity">
    <text evidence="2">Belongs to the SecY/SEC61-alpha family.</text>
</comment>
<feature type="transmembrane region" description="Helical" evidence="9">
    <location>
        <begin position="135"/>
        <end position="156"/>
    </location>
</feature>
<keyword evidence="8 9" id="KW-0472">Membrane</keyword>
<evidence type="ECO:0000256" key="9">
    <source>
        <dbReference type="SAM" id="Phobius"/>
    </source>
</evidence>
<evidence type="ECO:0000256" key="4">
    <source>
        <dbReference type="ARBA" id="ARBA00022692"/>
    </source>
</evidence>
<dbReference type="GO" id="GO:0016020">
    <property type="term" value="C:membrane"/>
    <property type="evidence" value="ECO:0007669"/>
    <property type="project" value="UniProtKB-SubCell"/>
</dbReference>
<feature type="transmembrane region" description="Helical" evidence="9">
    <location>
        <begin position="163"/>
        <end position="182"/>
    </location>
</feature>
<dbReference type="InterPro" id="IPR030659">
    <property type="entry name" value="SecY_CS"/>
</dbReference>
<protein>
    <recommendedName>
        <fullName evidence="11">Translocon Sec61/SecY plug domain-containing protein</fullName>
    </recommendedName>
</protein>
<comment type="caution">
    <text evidence="10">The sequence shown here is derived from an EMBL/GenBank/DDBJ whole genome shotgun (WGS) entry which is preliminary data.</text>
</comment>
<feature type="transmembrane region" description="Helical" evidence="9">
    <location>
        <begin position="109"/>
        <end position="129"/>
    </location>
</feature>
<evidence type="ECO:0000256" key="3">
    <source>
        <dbReference type="ARBA" id="ARBA00022448"/>
    </source>
</evidence>
<keyword evidence="7" id="KW-0811">Translocation</keyword>
<keyword evidence="5" id="KW-0653">Protein transport</keyword>
<accession>A0A0F9INV7</accession>
<organism evidence="10">
    <name type="scientific">marine sediment metagenome</name>
    <dbReference type="NCBI Taxonomy" id="412755"/>
    <lineage>
        <taxon>unclassified sequences</taxon>
        <taxon>metagenomes</taxon>
        <taxon>ecological metagenomes</taxon>
    </lineage>
</organism>
<gene>
    <name evidence="10" type="ORF">LCGC14_1854720</name>
</gene>
<feature type="transmembrane region" description="Helical" evidence="9">
    <location>
        <begin position="418"/>
        <end position="436"/>
    </location>
</feature>
<feature type="transmembrane region" description="Helical" evidence="9">
    <location>
        <begin position="442"/>
        <end position="460"/>
    </location>
</feature>
<feature type="transmembrane region" description="Helical" evidence="9">
    <location>
        <begin position="29"/>
        <end position="47"/>
    </location>
</feature>
<keyword evidence="3" id="KW-0813">Transport</keyword>
<feature type="transmembrane region" description="Helical" evidence="9">
    <location>
        <begin position="267"/>
        <end position="287"/>
    </location>
</feature>
<evidence type="ECO:0000256" key="2">
    <source>
        <dbReference type="ARBA" id="ARBA00005751"/>
    </source>
</evidence>
<dbReference type="EMBL" id="LAZR01018680">
    <property type="protein sequence ID" value="KKL95425.1"/>
    <property type="molecule type" value="Genomic_DNA"/>
</dbReference>